<feature type="region of interest" description="Disordered" evidence="6">
    <location>
        <begin position="430"/>
        <end position="496"/>
    </location>
</feature>
<dbReference type="SUPFAM" id="SSF158457">
    <property type="entry name" value="Orange domain-like"/>
    <property type="match status" value="1"/>
</dbReference>
<sequence length="554" mass="60363">MMTETELSSPTSTTSTSGDMALDSGQSSPKAPTLDDKASYRKSNKPMMEKKRRARINSCLSQLKALVLHAMKKDNSQYSKLEKADILELTVKHLKNVQRFQTTGVAHGAADAASKYRAGFNECASEVMRYMAESQGVDAEARTRILAHLASLLSPLNSSPTPILPAPSVPTPSTLAAQTPSSTAATTISNNINNITVDSESRLRDSPPSAFQAPDPSNISVATSQASGLQLVSTSLPGGQVALVLAPQATALTLQQSGAYHHHQQQPSESHPSNTRPVEPDSKSIPRQTFHRPSPEMTPPKRSFPKSACYSTNLNGKKFTRSPGSASIAVVEMETSDPAFPSDPHPGQFKSIPKPYSNPSSVKNLSFAYHHSRPRCPDQKPSMTEGEDFGRTQYSSISSNDDENMEEETQPVALISSKTLSRHQEVEKMETNTRVHPSSSPLNSYTPSPLSLVKEKKDNSNTSGIKQEINCSVSKSNRTQPNLVRPSSHGPHIIPPNMKTACNDETVSSAVYDNKLTRPTVYQHAVGRYTTNSISRNRNTRENVVKTTSTWRPW</sequence>
<dbReference type="Pfam" id="PF07527">
    <property type="entry name" value="Hairy_orange"/>
    <property type="match status" value="1"/>
</dbReference>
<reference evidence="9" key="1">
    <citation type="journal article" date="2023" name="G3 (Bethesda)">
        <title>A reference genome for the long-term kleptoplast-retaining sea slug Elysia crispata morphotype clarki.</title>
        <authorList>
            <person name="Eastman K.E."/>
            <person name="Pendleton A.L."/>
            <person name="Shaikh M.A."/>
            <person name="Suttiyut T."/>
            <person name="Ogas R."/>
            <person name="Tomko P."/>
            <person name="Gavelis G."/>
            <person name="Widhalm J.R."/>
            <person name="Wisecaver J.H."/>
        </authorList>
    </citation>
    <scope>NUCLEOTIDE SEQUENCE</scope>
    <source>
        <strain evidence="9">ECLA1</strain>
    </source>
</reference>
<feature type="region of interest" description="Disordered" evidence="6">
    <location>
        <begin position="257"/>
        <end position="323"/>
    </location>
</feature>
<keyword evidence="10" id="KW-1185">Reference proteome</keyword>
<dbReference type="Proteomes" id="UP001283361">
    <property type="component" value="Unassembled WGS sequence"/>
</dbReference>
<dbReference type="EMBL" id="JAWDGP010003385">
    <property type="protein sequence ID" value="KAK3774814.1"/>
    <property type="molecule type" value="Genomic_DNA"/>
</dbReference>
<name>A0AAE0ZSM6_9GAST</name>
<dbReference type="SMART" id="SM00511">
    <property type="entry name" value="ORANGE"/>
    <property type="match status" value="1"/>
</dbReference>
<dbReference type="SMART" id="SM00353">
    <property type="entry name" value="HLH"/>
    <property type="match status" value="1"/>
</dbReference>
<feature type="region of interest" description="Disordered" evidence="6">
    <location>
        <begin position="373"/>
        <end position="406"/>
    </location>
</feature>
<evidence type="ECO:0000256" key="4">
    <source>
        <dbReference type="ARBA" id="ARBA00023163"/>
    </source>
</evidence>
<dbReference type="InterPro" id="IPR036638">
    <property type="entry name" value="HLH_DNA-bd_sf"/>
</dbReference>
<keyword evidence="3" id="KW-0238">DNA-binding</keyword>
<dbReference type="InterPro" id="IPR050370">
    <property type="entry name" value="HES_HEY"/>
</dbReference>
<dbReference type="Gene3D" id="6.10.250.980">
    <property type="match status" value="1"/>
</dbReference>
<feature type="compositionally biased region" description="Low complexity" evidence="6">
    <location>
        <begin position="1"/>
        <end position="17"/>
    </location>
</feature>
<keyword evidence="4" id="KW-0804">Transcription</keyword>
<feature type="compositionally biased region" description="Polar residues" evidence="6">
    <location>
        <begin position="460"/>
        <end position="482"/>
    </location>
</feature>
<dbReference type="GO" id="GO:0006355">
    <property type="term" value="P:regulation of DNA-templated transcription"/>
    <property type="evidence" value="ECO:0007669"/>
    <property type="project" value="InterPro"/>
</dbReference>
<evidence type="ECO:0000256" key="2">
    <source>
        <dbReference type="ARBA" id="ARBA00023015"/>
    </source>
</evidence>
<comment type="caution">
    <text evidence="9">The sequence shown here is derived from an EMBL/GenBank/DDBJ whole genome shotgun (WGS) entry which is preliminary data.</text>
</comment>
<dbReference type="PANTHER" id="PTHR10985">
    <property type="entry name" value="BASIC HELIX-LOOP-HELIX TRANSCRIPTION FACTOR, HES-RELATED"/>
    <property type="match status" value="1"/>
</dbReference>
<feature type="region of interest" description="Disordered" evidence="6">
    <location>
        <begin position="1"/>
        <end position="53"/>
    </location>
</feature>
<protein>
    <submittedName>
        <fullName evidence="9">Uncharacterized protein</fullName>
    </submittedName>
</protein>
<evidence type="ECO:0000313" key="10">
    <source>
        <dbReference type="Proteomes" id="UP001283361"/>
    </source>
</evidence>
<dbReference type="GO" id="GO:0003677">
    <property type="term" value="F:DNA binding"/>
    <property type="evidence" value="ECO:0007669"/>
    <property type="project" value="UniProtKB-KW"/>
</dbReference>
<dbReference type="InterPro" id="IPR003650">
    <property type="entry name" value="Orange_dom"/>
</dbReference>
<keyword evidence="2" id="KW-0805">Transcription regulation</keyword>
<gene>
    <name evidence="9" type="ORF">RRG08_018805</name>
</gene>
<dbReference type="PROSITE" id="PS50888">
    <property type="entry name" value="BHLH"/>
    <property type="match status" value="1"/>
</dbReference>
<dbReference type="Gene3D" id="4.10.280.10">
    <property type="entry name" value="Helix-loop-helix DNA-binding domain"/>
    <property type="match status" value="1"/>
</dbReference>
<feature type="domain" description="BHLH" evidence="7">
    <location>
        <begin position="40"/>
        <end position="97"/>
    </location>
</feature>
<evidence type="ECO:0000256" key="6">
    <source>
        <dbReference type="SAM" id="MobiDB-lite"/>
    </source>
</evidence>
<accession>A0AAE0ZSM6</accession>
<feature type="domain" description="Orange" evidence="8">
    <location>
        <begin position="116"/>
        <end position="149"/>
    </location>
</feature>
<dbReference type="Pfam" id="PF00010">
    <property type="entry name" value="HLH"/>
    <property type="match status" value="1"/>
</dbReference>
<proteinExistence type="predicted"/>
<dbReference type="CDD" id="cd11410">
    <property type="entry name" value="bHLH_O_HES"/>
    <property type="match status" value="1"/>
</dbReference>
<feature type="compositionally biased region" description="Polar residues" evidence="6">
    <location>
        <begin position="434"/>
        <end position="449"/>
    </location>
</feature>
<evidence type="ECO:0000256" key="3">
    <source>
        <dbReference type="ARBA" id="ARBA00023125"/>
    </source>
</evidence>
<evidence type="ECO:0000256" key="1">
    <source>
        <dbReference type="ARBA" id="ARBA00004123"/>
    </source>
</evidence>
<dbReference type="GO" id="GO:0005634">
    <property type="term" value="C:nucleus"/>
    <property type="evidence" value="ECO:0007669"/>
    <property type="project" value="UniProtKB-SubCell"/>
</dbReference>
<dbReference type="FunFam" id="4.10.280.10:FF:000009">
    <property type="entry name" value="Transcription factor HES-1"/>
    <property type="match status" value="1"/>
</dbReference>
<comment type="subcellular location">
    <subcellularLocation>
        <location evidence="1">Nucleus</location>
    </subcellularLocation>
</comment>
<evidence type="ECO:0000313" key="9">
    <source>
        <dbReference type="EMBL" id="KAK3774814.1"/>
    </source>
</evidence>
<evidence type="ECO:0000256" key="5">
    <source>
        <dbReference type="ARBA" id="ARBA00023242"/>
    </source>
</evidence>
<dbReference type="InterPro" id="IPR011598">
    <property type="entry name" value="bHLH_dom"/>
</dbReference>
<evidence type="ECO:0000259" key="7">
    <source>
        <dbReference type="PROSITE" id="PS50888"/>
    </source>
</evidence>
<organism evidence="9 10">
    <name type="scientific">Elysia crispata</name>
    <name type="common">lettuce slug</name>
    <dbReference type="NCBI Taxonomy" id="231223"/>
    <lineage>
        <taxon>Eukaryota</taxon>
        <taxon>Metazoa</taxon>
        <taxon>Spiralia</taxon>
        <taxon>Lophotrochozoa</taxon>
        <taxon>Mollusca</taxon>
        <taxon>Gastropoda</taxon>
        <taxon>Heterobranchia</taxon>
        <taxon>Euthyneura</taxon>
        <taxon>Panpulmonata</taxon>
        <taxon>Sacoglossa</taxon>
        <taxon>Placobranchoidea</taxon>
        <taxon>Plakobranchidae</taxon>
        <taxon>Elysia</taxon>
    </lineage>
</organism>
<dbReference type="SUPFAM" id="SSF47459">
    <property type="entry name" value="HLH, helix-loop-helix DNA-binding domain"/>
    <property type="match status" value="1"/>
</dbReference>
<keyword evidence="5" id="KW-0539">Nucleus</keyword>
<feature type="compositionally biased region" description="Basic residues" evidence="6">
    <location>
        <begin position="40"/>
        <end position="53"/>
    </location>
</feature>
<dbReference type="GO" id="GO:0046983">
    <property type="term" value="F:protein dimerization activity"/>
    <property type="evidence" value="ECO:0007669"/>
    <property type="project" value="InterPro"/>
</dbReference>
<dbReference type="AlphaFoldDB" id="A0AAE0ZSM6"/>
<dbReference type="PROSITE" id="PS51054">
    <property type="entry name" value="ORANGE"/>
    <property type="match status" value="1"/>
</dbReference>
<feature type="region of interest" description="Disordered" evidence="6">
    <location>
        <begin position="199"/>
        <end position="219"/>
    </location>
</feature>
<evidence type="ECO:0000259" key="8">
    <source>
        <dbReference type="PROSITE" id="PS51054"/>
    </source>
</evidence>